<reference evidence="1" key="1">
    <citation type="journal article" date="2014" name="Front. Microbiol.">
        <title>High frequency of phylogenetically diverse reductive dehalogenase-homologous genes in deep subseafloor sedimentary metagenomes.</title>
        <authorList>
            <person name="Kawai M."/>
            <person name="Futagami T."/>
            <person name="Toyoda A."/>
            <person name="Takaki Y."/>
            <person name="Nishi S."/>
            <person name="Hori S."/>
            <person name="Arai W."/>
            <person name="Tsubouchi T."/>
            <person name="Morono Y."/>
            <person name="Uchiyama I."/>
            <person name="Ito T."/>
            <person name="Fujiyama A."/>
            <person name="Inagaki F."/>
            <person name="Takami H."/>
        </authorList>
    </citation>
    <scope>NUCLEOTIDE SEQUENCE</scope>
    <source>
        <strain evidence="1">Expedition CK06-06</strain>
    </source>
</reference>
<accession>X1IMM0</accession>
<organism evidence="1">
    <name type="scientific">marine sediment metagenome</name>
    <dbReference type="NCBI Taxonomy" id="412755"/>
    <lineage>
        <taxon>unclassified sequences</taxon>
        <taxon>metagenomes</taxon>
        <taxon>ecological metagenomes</taxon>
    </lineage>
</organism>
<proteinExistence type="predicted"/>
<comment type="caution">
    <text evidence="1">The sequence shown here is derived from an EMBL/GenBank/DDBJ whole genome shotgun (WGS) entry which is preliminary data.</text>
</comment>
<protein>
    <recommendedName>
        <fullName evidence="2">Glycosyltransferase subfamily 4-like N-terminal domain-containing protein</fullName>
    </recommendedName>
</protein>
<evidence type="ECO:0000313" key="1">
    <source>
        <dbReference type="EMBL" id="GAH83691.1"/>
    </source>
</evidence>
<evidence type="ECO:0008006" key="2">
    <source>
        <dbReference type="Google" id="ProtNLM"/>
    </source>
</evidence>
<sequence>MKILWTSTLKEKRFIPRKLHDRGHDVTVLCVPPLDIDQKEHFFENEVDGFRHIYPTGNIVNAIEEIDPDIIVMHILHPKLADNIARIRAKYPVVIRAGINSTELMMMDGFRHELPKILNLLTSVDH</sequence>
<feature type="non-terminal residue" evidence="1">
    <location>
        <position position="126"/>
    </location>
</feature>
<dbReference type="EMBL" id="BARU01042330">
    <property type="protein sequence ID" value="GAH83691.1"/>
    <property type="molecule type" value="Genomic_DNA"/>
</dbReference>
<name>X1IMM0_9ZZZZ</name>
<gene>
    <name evidence="1" type="ORF">S03H2_65064</name>
</gene>
<dbReference type="SUPFAM" id="SSF53756">
    <property type="entry name" value="UDP-Glycosyltransferase/glycogen phosphorylase"/>
    <property type="match status" value="1"/>
</dbReference>
<dbReference type="AlphaFoldDB" id="X1IMM0"/>